<dbReference type="Proteomes" id="UP001157138">
    <property type="component" value="Unassembled WGS sequence"/>
</dbReference>
<organism evidence="2 3">
    <name type="scientific">Vibrio zhanjiangensis</name>
    <dbReference type="NCBI Taxonomy" id="1046128"/>
    <lineage>
        <taxon>Bacteria</taxon>
        <taxon>Pseudomonadati</taxon>
        <taxon>Pseudomonadota</taxon>
        <taxon>Gammaproteobacteria</taxon>
        <taxon>Vibrionales</taxon>
        <taxon>Vibrionaceae</taxon>
        <taxon>Vibrio</taxon>
    </lineage>
</organism>
<evidence type="ECO:0008006" key="4">
    <source>
        <dbReference type="Google" id="ProtNLM"/>
    </source>
</evidence>
<proteinExistence type="predicted"/>
<keyword evidence="1" id="KW-0812">Transmembrane</keyword>
<name>A0ABQ6EZW3_9VIBR</name>
<keyword evidence="1" id="KW-1133">Transmembrane helix</keyword>
<gene>
    <name evidence="2" type="ORF">GCM10007938_25710</name>
</gene>
<evidence type="ECO:0000313" key="3">
    <source>
        <dbReference type="Proteomes" id="UP001157138"/>
    </source>
</evidence>
<dbReference type="RefSeq" id="WP_284192664.1">
    <property type="nucleotide sequence ID" value="NZ_BSPW01000054.1"/>
</dbReference>
<dbReference type="EMBL" id="BSPW01000054">
    <property type="protein sequence ID" value="GLT18790.1"/>
    <property type="molecule type" value="Genomic_DNA"/>
</dbReference>
<sequence length="107" mass="11909">MDINLGFTVVQISDAQLISLFWASTVTLSFNFAYYLFIKDRGSNAVSRERVWATVLIGTLIVIGTYADVLAAKPFAMKDCLLLALVAAHGWMAEDMVDRFMKRASKP</sequence>
<keyword evidence="1" id="KW-0472">Membrane</keyword>
<reference evidence="3" key="1">
    <citation type="journal article" date="2019" name="Int. J. Syst. Evol. Microbiol.">
        <title>The Global Catalogue of Microorganisms (GCM) 10K type strain sequencing project: providing services to taxonomists for standard genome sequencing and annotation.</title>
        <authorList>
            <consortium name="The Broad Institute Genomics Platform"/>
            <consortium name="The Broad Institute Genome Sequencing Center for Infectious Disease"/>
            <person name="Wu L."/>
            <person name="Ma J."/>
        </authorList>
    </citation>
    <scope>NUCLEOTIDE SEQUENCE [LARGE SCALE GENOMIC DNA]</scope>
    <source>
        <strain evidence="3">NBRC 108723</strain>
    </source>
</reference>
<feature type="transmembrane region" description="Helical" evidence="1">
    <location>
        <begin position="50"/>
        <end position="69"/>
    </location>
</feature>
<comment type="caution">
    <text evidence="2">The sequence shown here is derived from an EMBL/GenBank/DDBJ whole genome shotgun (WGS) entry which is preliminary data.</text>
</comment>
<evidence type="ECO:0000256" key="1">
    <source>
        <dbReference type="SAM" id="Phobius"/>
    </source>
</evidence>
<feature type="transmembrane region" description="Helical" evidence="1">
    <location>
        <begin position="20"/>
        <end position="38"/>
    </location>
</feature>
<protein>
    <recommendedName>
        <fullName evidence="4">Phage holin family protein</fullName>
    </recommendedName>
</protein>
<keyword evidence="3" id="KW-1185">Reference proteome</keyword>
<evidence type="ECO:0000313" key="2">
    <source>
        <dbReference type="EMBL" id="GLT18790.1"/>
    </source>
</evidence>
<accession>A0ABQ6EZW3</accession>